<sequence>MSDIFRELYMGEFPVDDLRVLDEEVLRNIVDGVEFLYNRPYRNGDSDYIIKRKEFLPFLRAIRRLVKENRILNEEVIALSSRVIGEPSGQDNPSKDEA</sequence>
<dbReference type="EMBL" id="MN988497">
    <property type="protein sequence ID" value="QIG68835.1"/>
    <property type="molecule type" value="Genomic_DNA"/>
</dbReference>
<gene>
    <name evidence="1" type="ORF">EVB68_100</name>
</gene>
<evidence type="ECO:0000313" key="2">
    <source>
        <dbReference type="Proteomes" id="UP000656384"/>
    </source>
</evidence>
<evidence type="ECO:0000313" key="1">
    <source>
        <dbReference type="EMBL" id="QIG68835.1"/>
    </source>
</evidence>
<organism evidence="1 2">
    <name type="scientific">Rhizobium phage RHph_Y2_6</name>
    <dbReference type="NCBI Taxonomy" id="2509576"/>
    <lineage>
        <taxon>Viruses</taxon>
        <taxon>Duplodnaviria</taxon>
        <taxon>Heunggongvirae</taxon>
        <taxon>Uroviricota</taxon>
        <taxon>Caudoviricetes</taxon>
        <taxon>Schitoviridae</taxon>
        <taxon>Demetervirinae</taxon>
        <taxon>Acanvirus</taxon>
        <taxon>Acanvirus Y26</taxon>
    </lineage>
</organism>
<proteinExistence type="predicted"/>
<protein>
    <submittedName>
        <fullName evidence="1">Uncharacterized protein</fullName>
    </submittedName>
</protein>
<keyword evidence="2" id="KW-1185">Reference proteome</keyword>
<name>A0A7S5USD6_9CAUD</name>
<reference evidence="1" key="1">
    <citation type="submission" date="2020-01" db="EMBL/GenBank/DDBJ databases">
        <title>Patterns of diversity and host range of bacteriophage communities associated with bean-nodulatin bacteria.</title>
        <authorList>
            <person name="Vann Cauwenberghe J."/>
            <person name="Santamaria R.I."/>
            <person name="Bustos P."/>
            <person name="Juarez S."/>
            <person name="Gonzalez V."/>
        </authorList>
    </citation>
    <scope>NUCLEOTIDE SEQUENCE</scope>
</reference>
<dbReference type="Proteomes" id="UP000656384">
    <property type="component" value="Segment"/>
</dbReference>
<accession>A0A7S5USD6</accession>